<dbReference type="GO" id="GO:0005730">
    <property type="term" value="C:nucleolus"/>
    <property type="evidence" value="ECO:0007669"/>
    <property type="project" value="TreeGrafter"/>
</dbReference>
<evidence type="ECO:0000256" key="2">
    <source>
        <dbReference type="ARBA" id="ARBA00022694"/>
    </source>
</evidence>
<comment type="similarity">
    <text evidence="1">Belongs to the eukaryotic/archaeal RNase P protein component 2 family.</text>
</comment>
<dbReference type="InterPro" id="IPR002759">
    <property type="entry name" value="Pop5/Rpp14/Rnp2-like"/>
</dbReference>
<dbReference type="RefSeq" id="XP_029658538.1">
    <property type="nucleotide sequence ID" value="XM_029802678.2"/>
</dbReference>
<dbReference type="RefSeq" id="XP_029658541.1">
    <property type="nucleotide sequence ID" value="XM_029802681.2"/>
</dbReference>
<dbReference type="PANTHER" id="PTHR15441:SF1">
    <property type="entry name" value="RIBONUCLEASE P PROTEIN SUBUNIT P14"/>
    <property type="match status" value="1"/>
</dbReference>
<keyword evidence="2" id="KW-0819">tRNA processing</keyword>
<evidence type="ECO:0000313" key="5">
    <source>
        <dbReference type="RefSeq" id="XP_029658540.1"/>
    </source>
</evidence>
<proteinExistence type="inferred from homology"/>
<dbReference type="GO" id="GO:0001682">
    <property type="term" value="P:tRNA 5'-leader removal"/>
    <property type="evidence" value="ECO:0007669"/>
    <property type="project" value="InterPro"/>
</dbReference>
<sequence>MKTLKLQRIVVKSPLRNWFLLVKIEFADQNNTIKAASFKSLLLMAVRSLHGEIAASANIFVRKFDEQKLETILMVPHTHLLHLWTSIITVTNLCDKACTLHVLQVSQHLMAIGNSSRQLSYPT</sequence>
<protein>
    <submittedName>
        <fullName evidence="4 5">Uncharacterized protein LOC115232662</fullName>
    </submittedName>
</protein>
<keyword evidence="3" id="KW-1185">Reference proteome</keyword>
<dbReference type="GO" id="GO:0033204">
    <property type="term" value="F:ribonuclease P RNA binding"/>
    <property type="evidence" value="ECO:0007669"/>
    <property type="project" value="TreeGrafter"/>
</dbReference>
<dbReference type="AlphaFoldDB" id="A0A6P7U3Q2"/>
<dbReference type="KEGG" id="osn:115232662"/>
<evidence type="ECO:0000256" key="1">
    <source>
        <dbReference type="ARBA" id="ARBA00010800"/>
    </source>
</evidence>
<evidence type="ECO:0000313" key="3">
    <source>
        <dbReference type="Proteomes" id="UP000515154"/>
    </source>
</evidence>
<dbReference type="RefSeq" id="XP_029658540.1">
    <property type="nucleotide sequence ID" value="XM_029802680.2"/>
</dbReference>
<name>A0A6P7U3Q2_9MOLL</name>
<evidence type="ECO:0000313" key="6">
    <source>
        <dbReference type="RefSeq" id="XP_029658541.1"/>
    </source>
</evidence>
<dbReference type="InterPro" id="IPR038085">
    <property type="entry name" value="Rnp2-like_sf"/>
</dbReference>
<dbReference type="GO" id="GO:0030681">
    <property type="term" value="C:multimeric ribonuclease P complex"/>
    <property type="evidence" value="ECO:0007669"/>
    <property type="project" value="TreeGrafter"/>
</dbReference>
<accession>A0A6P7U3Q2</accession>
<dbReference type="Proteomes" id="UP000515154">
    <property type="component" value="Linkage group LG2"/>
</dbReference>
<organism evidence="3 4">
    <name type="scientific">Octopus sinensis</name>
    <name type="common">East Asian common octopus</name>
    <dbReference type="NCBI Taxonomy" id="2607531"/>
    <lineage>
        <taxon>Eukaryota</taxon>
        <taxon>Metazoa</taxon>
        <taxon>Spiralia</taxon>
        <taxon>Lophotrochozoa</taxon>
        <taxon>Mollusca</taxon>
        <taxon>Cephalopoda</taxon>
        <taxon>Coleoidea</taxon>
        <taxon>Octopodiformes</taxon>
        <taxon>Octopoda</taxon>
        <taxon>Incirrata</taxon>
        <taxon>Octopodidae</taxon>
        <taxon>Octopus</taxon>
    </lineage>
</organism>
<dbReference type="Pfam" id="PF01900">
    <property type="entry name" value="RNase_P_Rpp14"/>
    <property type="match status" value="1"/>
</dbReference>
<dbReference type="PANTHER" id="PTHR15441">
    <property type="entry name" value="RIBONUCLEASE P PROTEIN SUBUNIT P14"/>
    <property type="match status" value="1"/>
</dbReference>
<dbReference type="SUPFAM" id="SSF160350">
    <property type="entry name" value="Rnp2-like"/>
    <property type="match status" value="1"/>
</dbReference>
<reference evidence="4 5" key="1">
    <citation type="submission" date="2025-08" db="UniProtKB">
        <authorList>
            <consortium name="RefSeq"/>
        </authorList>
    </citation>
    <scope>IDENTIFICATION</scope>
</reference>
<dbReference type="Gene3D" id="3.30.70.3250">
    <property type="entry name" value="Ribonuclease P, Pop5 subunit"/>
    <property type="match status" value="1"/>
</dbReference>
<evidence type="ECO:0000313" key="4">
    <source>
        <dbReference type="RefSeq" id="XP_029658538.1"/>
    </source>
</evidence>
<gene>
    <name evidence="4 5 6" type="primary">LOC115232662</name>
</gene>